<feature type="disulfide bond" evidence="2">
    <location>
        <begin position="57"/>
        <end position="82"/>
    </location>
</feature>
<name>A0A3N2CY64_9ACTN</name>
<evidence type="ECO:0000259" key="4">
    <source>
        <dbReference type="Pfam" id="PF13472"/>
    </source>
</evidence>
<dbReference type="InterPro" id="IPR013830">
    <property type="entry name" value="SGNH_hydro"/>
</dbReference>
<evidence type="ECO:0000256" key="1">
    <source>
        <dbReference type="PIRSR" id="PIRSR637460-1"/>
    </source>
</evidence>
<reference evidence="5 6" key="1">
    <citation type="submission" date="2018-11" db="EMBL/GenBank/DDBJ databases">
        <title>Sequencing the genomes of 1000 actinobacteria strains.</title>
        <authorList>
            <person name="Klenk H.-P."/>
        </authorList>
    </citation>
    <scope>NUCLEOTIDE SEQUENCE [LARGE SCALE GENOMIC DNA]</scope>
    <source>
        <strain evidence="5 6">DSM 12652</strain>
    </source>
</reference>
<organism evidence="5 6">
    <name type="scientific">Nocardioides aurantiacus</name>
    <dbReference type="NCBI Taxonomy" id="86796"/>
    <lineage>
        <taxon>Bacteria</taxon>
        <taxon>Bacillati</taxon>
        <taxon>Actinomycetota</taxon>
        <taxon>Actinomycetes</taxon>
        <taxon>Propionibacteriales</taxon>
        <taxon>Nocardioidaceae</taxon>
        <taxon>Nocardioides</taxon>
    </lineage>
</organism>
<dbReference type="Gene3D" id="3.40.50.1110">
    <property type="entry name" value="SGNH hydrolase"/>
    <property type="match status" value="1"/>
</dbReference>
<feature type="active site" evidence="1">
    <location>
        <position position="262"/>
    </location>
</feature>
<feature type="domain" description="SGNH hydrolase-type esterase" evidence="4">
    <location>
        <begin position="38"/>
        <end position="269"/>
    </location>
</feature>
<keyword evidence="2" id="KW-1015">Disulfide bond</keyword>
<feature type="disulfide bond" evidence="2">
    <location>
        <begin position="135"/>
        <end position="142"/>
    </location>
</feature>
<evidence type="ECO:0000256" key="2">
    <source>
        <dbReference type="PIRSR" id="PIRSR637460-2"/>
    </source>
</evidence>
<evidence type="ECO:0000256" key="3">
    <source>
        <dbReference type="SAM" id="SignalP"/>
    </source>
</evidence>
<evidence type="ECO:0000313" key="5">
    <source>
        <dbReference type="EMBL" id="ROR92471.1"/>
    </source>
</evidence>
<feature type="chain" id="PRO_5017972112" evidence="3">
    <location>
        <begin position="26"/>
        <end position="286"/>
    </location>
</feature>
<sequence>MTARRLVAAVLTVLVLLSLGSLGSADEPEPTYTRYVSLGDSFTAAPYVPVNDIAYGCFRSSNNYPSRLARSLGVREHVDRSCSGARTLDLVGSQRTARGSRVPPQMEALTPETDLVTIGIGANNYRLYARLATVCRRLTTVCPLDDQRALFARILDRLRPALVSTIGEVERRAPRARVVLVGYPRLLPARGDCRRLPRMRPQDRATFRDVNKRLVEEMAAAAEQTGIEYADFYTASQGHDICSRSPWIQGRVGDGRVAAALHPLRAGQDALADLLEERLRRPPPRS</sequence>
<dbReference type="PANTHER" id="PTHR37981:SF1">
    <property type="entry name" value="SGNH HYDROLASE-TYPE ESTERASE DOMAIN-CONTAINING PROTEIN"/>
    <property type="match status" value="1"/>
</dbReference>
<dbReference type="PANTHER" id="PTHR37981">
    <property type="entry name" value="LIPASE 2"/>
    <property type="match status" value="1"/>
</dbReference>
<keyword evidence="6" id="KW-1185">Reference proteome</keyword>
<dbReference type="SUPFAM" id="SSF52266">
    <property type="entry name" value="SGNH hydrolase"/>
    <property type="match status" value="1"/>
</dbReference>
<protein>
    <submittedName>
        <fullName evidence="5">Lysophospholipase L1-like esterase</fullName>
    </submittedName>
</protein>
<proteinExistence type="predicted"/>
<dbReference type="Proteomes" id="UP000281738">
    <property type="component" value="Unassembled WGS sequence"/>
</dbReference>
<dbReference type="Pfam" id="PF13472">
    <property type="entry name" value="Lipase_GDSL_2"/>
    <property type="match status" value="1"/>
</dbReference>
<dbReference type="GO" id="GO:0019433">
    <property type="term" value="P:triglyceride catabolic process"/>
    <property type="evidence" value="ECO:0007669"/>
    <property type="project" value="TreeGrafter"/>
</dbReference>
<dbReference type="EMBL" id="RKHO01000001">
    <property type="protein sequence ID" value="ROR92471.1"/>
    <property type="molecule type" value="Genomic_DNA"/>
</dbReference>
<accession>A0A3N2CY64</accession>
<dbReference type="InterPro" id="IPR037460">
    <property type="entry name" value="SEST-like"/>
</dbReference>
<dbReference type="AlphaFoldDB" id="A0A3N2CY64"/>
<feature type="signal peptide" evidence="3">
    <location>
        <begin position="1"/>
        <end position="25"/>
    </location>
</feature>
<gene>
    <name evidence="5" type="ORF">EDD33_3361</name>
</gene>
<dbReference type="InterPro" id="IPR036514">
    <property type="entry name" value="SGNH_hydro_sf"/>
</dbReference>
<feature type="active site" description="Nucleophile" evidence="1">
    <location>
        <position position="41"/>
    </location>
</feature>
<dbReference type="RefSeq" id="WP_170169854.1">
    <property type="nucleotide sequence ID" value="NZ_RKHO01000001.1"/>
</dbReference>
<evidence type="ECO:0000313" key="6">
    <source>
        <dbReference type="Proteomes" id="UP000281738"/>
    </source>
</evidence>
<dbReference type="CDD" id="cd01823">
    <property type="entry name" value="SEST_like"/>
    <property type="match status" value="1"/>
</dbReference>
<comment type="caution">
    <text evidence="5">The sequence shown here is derived from an EMBL/GenBank/DDBJ whole genome shotgun (WGS) entry which is preliminary data.</text>
</comment>
<keyword evidence="3" id="KW-0732">Signal</keyword>
<dbReference type="GO" id="GO:0004806">
    <property type="term" value="F:triacylglycerol lipase activity"/>
    <property type="evidence" value="ECO:0007669"/>
    <property type="project" value="TreeGrafter"/>
</dbReference>
<feature type="disulfide bond" evidence="2">
    <location>
        <begin position="193"/>
        <end position="242"/>
    </location>
</feature>